<keyword evidence="3" id="KW-1185">Reference proteome</keyword>
<dbReference type="EMBL" id="ML976671">
    <property type="protein sequence ID" value="KAF1975137.1"/>
    <property type="molecule type" value="Genomic_DNA"/>
</dbReference>
<feature type="region of interest" description="Disordered" evidence="1">
    <location>
        <begin position="214"/>
        <end position="255"/>
    </location>
</feature>
<dbReference type="Proteomes" id="UP000800036">
    <property type="component" value="Unassembled WGS sequence"/>
</dbReference>
<sequence length="271" mass="30918">MVPESQYCQTRAIIPETKHLFQSRRYVQCATFCERFLSRHHEVHPVHKAYLHFYFALAHDTMARETTLKHRSAGLDLAEQHYRAAIEILTPSEPYNLDDILSLLSPGSEHSNQPNRFRRLSSISHRSASSSTTSHEPLDRTWERVDSPYDDDGASSQISSFRPDKHRPTPIMTTNAARAYHEEQFSAELFSFLGMVQSHLHSVQQLRTAAPVSWLRSRSSTLSSRPDSRDSSNASEGEPDPLRAGRKSVNFRPRFDPTSIQKLCNEALSEL</sequence>
<evidence type="ECO:0000313" key="3">
    <source>
        <dbReference type="Proteomes" id="UP000800036"/>
    </source>
</evidence>
<feature type="compositionally biased region" description="Low complexity" evidence="1">
    <location>
        <begin position="121"/>
        <end position="135"/>
    </location>
</feature>
<protein>
    <submittedName>
        <fullName evidence="2">Uncharacterized protein</fullName>
    </submittedName>
</protein>
<feature type="compositionally biased region" description="Low complexity" evidence="1">
    <location>
        <begin position="214"/>
        <end position="225"/>
    </location>
</feature>
<dbReference type="OrthoDB" id="3641178at2759"/>
<evidence type="ECO:0000313" key="2">
    <source>
        <dbReference type="EMBL" id="KAF1975137.1"/>
    </source>
</evidence>
<organism evidence="2 3">
    <name type="scientific">Bimuria novae-zelandiae CBS 107.79</name>
    <dbReference type="NCBI Taxonomy" id="1447943"/>
    <lineage>
        <taxon>Eukaryota</taxon>
        <taxon>Fungi</taxon>
        <taxon>Dikarya</taxon>
        <taxon>Ascomycota</taxon>
        <taxon>Pezizomycotina</taxon>
        <taxon>Dothideomycetes</taxon>
        <taxon>Pleosporomycetidae</taxon>
        <taxon>Pleosporales</taxon>
        <taxon>Massarineae</taxon>
        <taxon>Didymosphaeriaceae</taxon>
        <taxon>Bimuria</taxon>
    </lineage>
</organism>
<name>A0A6A5VPB9_9PLEO</name>
<dbReference type="AlphaFoldDB" id="A0A6A5VPB9"/>
<accession>A0A6A5VPB9</accession>
<feature type="region of interest" description="Disordered" evidence="1">
    <location>
        <begin position="120"/>
        <end position="170"/>
    </location>
</feature>
<reference evidence="2" key="1">
    <citation type="journal article" date="2020" name="Stud. Mycol.">
        <title>101 Dothideomycetes genomes: a test case for predicting lifestyles and emergence of pathogens.</title>
        <authorList>
            <person name="Haridas S."/>
            <person name="Albert R."/>
            <person name="Binder M."/>
            <person name="Bloem J."/>
            <person name="Labutti K."/>
            <person name="Salamov A."/>
            <person name="Andreopoulos B."/>
            <person name="Baker S."/>
            <person name="Barry K."/>
            <person name="Bills G."/>
            <person name="Bluhm B."/>
            <person name="Cannon C."/>
            <person name="Castanera R."/>
            <person name="Culley D."/>
            <person name="Daum C."/>
            <person name="Ezra D."/>
            <person name="Gonzalez J."/>
            <person name="Henrissat B."/>
            <person name="Kuo A."/>
            <person name="Liang C."/>
            <person name="Lipzen A."/>
            <person name="Lutzoni F."/>
            <person name="Magnuson J."/>
            <person name="Mondo S."/>
            <person name="Nolan M."/>
            <person name="Ohm R."/>
            <person name="Pangilinan J."/>
            <person name="Park H.-J."/>
            <person name="Ramirez L."/>
            <person name="Alfaro M."/>
            <person name="Sun H."/>
            <person name="Tritt A."/>
            <person name="Yoshinaga Y."/>
            <person name="Zwiers L.-H."/>
            <person name="Turgeon B."/>
            <person name="Goodwin S."/>
            <person name="Spatafora J."/>
            <person name="Crous P."/>
            <person name="Grigoriev I."/>
        </authorList>
    </citation>
    <scope>NUCLEOTIDE SEQUENCE</scope>
    <source>
        <strain evidence="2">CBS 107.79</strain>
    </source>
</reference>
<feature type="compositionally biased region" description="Basic and acidic residues" evidence="1">
    <location>
        <begin position="136"/>
        <end position="147"/>
    </location>
</feature>
<proteinExistence type="predicted"/>
<gene>
    <name evidence="2" type="ORF">BU23DRAFT_78691</name>
</gene>
<evidence type="ECO:0000256" key="1">
    <source>
        <dbReference type="SAM" id="MobiDB-lite"/>
    </source>
</evidence>